<evidence type="ECO:0000313" key="2">
    <source>
        <dbReference type="Proteomes" id="UP001148838"/>
    </source>
</evidence>
<comment type="caution">
    <text evidence="1">The sequence shown here is derived from an EMBL/GenBank/DDBJ whole genome shotgun (WGS) entry which is preliminary data.</text>
</comment>
<organism evidence="1 2">
    <name type="scientific">Periplaneta americana</name>
    <name type="common">American cockroach</name>
    <name type="synonym">Blatta americana</name>
    <dbReference type="NCBI Taxonomy" id="6978"/>
    <lineage>
        <taxon>Eukaryota</taxon>
        <taxon>Metazoa</taxon>
        <taxon>Ecdysozoa</taxon>
        <taxon>Arthropoda</taxon>
        <taxon>Hexapoda</taxon>
        <taxon>Insecta</taxon>
        <taxon>Pterygota</taxon>
        <taxon>Neoptera</taxon>
        <taxon>Polyneoptera</taxon>
        <taxon>Dictyoptera</taxon>
        <taxon>Blattodea</taxon>
        <taxon>Blattoidea</taxon>
        <taxon>Blattidae</taxon>
        <taxon>Blattinae</taxon>
        <taxon>Periplaneta</taxon>
    </lineage>
</organism>
<keyword evidence="2" id="KW-1185">Reference proteome</keyword>
<sequence length="149" mass="17564">METKTLNLPSPEPLPRREVQKPYAILGDDVFALGENLMKPYPGLYLNIDFRFYIYRHSRGLRIIENIFGLMCSVFLVFRKQLLLNVQDRKRVIVAYLYLHNFLRKKMGQEENVPLQEVSTLKDRTKQLFPIMVKYNSRGDRHSRSSAIS</sequence>
<reference evidence="1 2" key="1">
    <citation type="journal article" date="2022" name="Allergy">
        <title>Genome assembly and annotation of Periplaneta americana reveal a comprehensive cockroach allergen profile.</title>
        <authorList>
            <person name="Wang L."/>
            <person name="Xiong Q."/>
            <person name="Saelim N."/>
            <person name="Wang L."/>
            <person name="Nong W."/>
            <person name="Wan A.T."/>
            <person name="Shi M."/>
            <person name="Liu X."/>
            <person name="Cao Q."/>
            <person name="Hui J.H.L."/>
            <person name="Sookrung N."/>
            <person name="Leung T.F."/>
            <person name="Tungtrongchitr A."/>
            <person name="Tsui S.K.W."/>
        </authorList>
    </citation>
    <scope>NUCLEOTIDE SEQUENCE [LARGE SCALE GENOMIC DNA]</scope>
    <source>
        <strain evidence="1">PWHHKU_190912</strain>
    </source>
</reference>
<protein>
    <recommendedName>
        <fullName evidence="3">DDE Tnp4 domain-containing protein</fullName>
    </recommendedName>
</protein>
<name>A0ABQ8RZ75_PERAM</name>
<proteinExistence type="predicted"/>
<evidence type="ECO:0008006" key="3">
    <source>
        <dbReference type="Google" id="ProtNLM"/>
    </source>
</evidence>
<evidence type="ECO:0000313" key="1">
    <source>
        <dbReference type="EMBL" id="KAJ4427029.1"/>
    </source>
</evidence>
<accession>A0ABQ8RZ75</accession>
<gene>
    <name evidence="1" type="ORF">ANN_26828</name>
</gene>
<dbReference type="Proteomes" id="UP001148838">
    <property type="component" value="Unassembled WGS sequence"/>
</dbReference>
<dbReference type="EMBL" id="JAJSOF020000039">
    <property type="protein sequence ID" value="KAJ4427029.1"/>
    <property type="molecule type" value="Genomic_DNA"/>
</dbReference>